<evidence type="ECO:0000256" key="1">
    <source>
        <dbReference type="SAM" id="MobiDB-lite"/>
    </source>
</evidence>
<feature type="region of interest" description="Disordered" evidence="1">
    <location>
        <begin position="115"/>
        <end position="225"/>
    </location>
</feature>
<sequence length="306" mass="32131">MVKLAVCGVVEVSPSVWNSGGSEIVGGEVGSGWSGRGRAGSTDLPLPPARPHPGHVRRRHRPATGAARETAGGVPVGRLGHRAALTRIPKGGEHPQEGGGGAGEVLSRAGRLRPYLGQGAAPHPAPVPRLPPRPGPRRCEGVPLHPDGRDGLEEEPIPAEGHAPSPQRHAHREVLQGDGHASSLRRHAHREVLQGEGQLAGAGRRNPESSRFRCGTPPGRRSGPHFGLSHFVPQGGRALTHRFVPSQGDPGSKVSLDETSDLPDGYCDEETLFRKSSNLFCYIAAILAVACIGGGVLMGVIFMMIQ</sequence>
<protein>
    <submittedName>
        <fullName evidence="3">Uncharacterized protein</fullName>
    </submittedName>
</protein>
<keyword evidence="2" id="KW-1133">Transmembrane helix</keyword>
<accession>A0AAV4XDV8</accession>
<dbReference type="AlphaFoldDB" id="A0AAV4XDV8"/>
<keyword evidence="4" id="KW-1185">Reference proteome</keyword>
<evidence type="ECO:0000256" key="2">
    <source>
        <dbReference type="SAM" id="Phobius"/>
    </source>
</evidence>
<proteinExistence type="predicted"/>
<feature type="transmembrane region" description="Helical" evidence="2">
    <location>
        <begin position="282"/>
        <end position="305"/>
    </location>
</feature>
<evidence type="ECO:0000313" key="3">
    <source>
        <dbReference type="EMBL" id="GIY92784.1"/>
    </source>
</evidence>
<evidence type="ECO:0000313" key="4">
    <source>
        <dbReference type="Proteomes" id="UP001054945"/>
    </source>
</evidence>
<feature type="compositionally biased region" description="Basic residues" evidence="1">
    <location>
        <begin position="52"/>
        <end position="62"/>
    </location>
</feature>
<reference evidence="3 4" key="1">
    <citation type="submission" date="2021-06" db="EMBL/GenBank/DDBJ databases">
        <title>Caerostris extrusa draft genome.</title>
        <authorList>
            <person name="Kono N."/>
            <person name="Arakawa K."/>
        </authorList>
    </citation>
    <scope>NUCLEOTIDE SEQUENCE [LARGE SCALE GENOMIC DNA]</scope>
</reference>
<keyword evidence="2" id="KW-0812">Transmembrane</keyword>
<feature type="compositionally biased region" description="Pro residues" evidence="1">
    <location>
        <begin position="123"/>
        <end position="134"/>
    </location>
</feature>
<keyword evidence="2" id="KW-0472">Membrane</keyword>
<organism evidence="3 4">
    <name type="scientific">Caerostris extrusa</name>
    <name type="common">Bark spider</name>
    <name type="synonym">Caerostris bankana</name>
    <dbReference type="NCBI Taxonomy" id="172846"/>
    <lineage>
        <taxon>Eukaryota</taxon>
        <taxon>Metazoa</taxon>
        <taxon>Ecdysozoa</taxon>
        <taxon>Arthropoda</taxon>
        <taxon>Chelicerata</taxon>
        <taxon>Arachnida</taxon>
        <taxon>Araneae</taxon>
        <taxon>Araneomorphae</taxon>
        <taxon>Entelegynae</taxon>
        <taxon>Araneoidea</taxon>
        <taxon>Araneidae</taxon>
        <taxon>Caerostris</taxon>
    </lineage>
</organism>
<dbReference type="EMBL" id="BPLR01017584">
    <property type="protein sequence ID" value="GIY92784.1"/>
    <property type="molecule type" value="Genomic_DNA"/>
</dbReference>
<dbReference type="Proteomes" id="UP001054945">
    <property type="component" value="Unassembled WGS sequence"/>
</dbReference>
<comment type="caution">
    <text evidence="3">The sequence shown here is derived from an EMBL/GenBank/DDBJ whole genome shotgun (WGS) entry which is preliminary data.</text>
</comment>
<gene>
    <name evidence="3" type="primary">AVEN_199038_1</name>
    <name evidence="3" type="ORF">CEXT_370862</name>
</gene>
<feature type="region of interest" description="Disordered" evidence="1">
    <location>
        <begin position="28"/>
        <end position="74"/>
    </location>
</feature>
<name>A0AAV4XDV8_CAEEX</name>
<feature type="compositionally biased region" description="Gly residues" evidence="1">
    <location>
        <begin position="28"/>
        <end position="38"/>
    </location>
</feature>